<dbReference type="Proteomes" id="UP000221165">
    <property type="component" value="Unassembled WGS sequence"/>
</dbReference>
<protein>
    <recommendedName>
        <fullName evidence="4">Transmembrane protein</fullName>
    </recommendedName>
</protein>
<dbReference type="EMBL" id="MIGC01004730">
    <property type="protein sequence ID" value="PHJ17728.1"/>
    <property type="molecule type" value="Genomic_DNA"/>
</dbReference>
<name>A0A2C6KM73_9APIC</name>
<evidence type="ECO:0000256" key="1">
    <source>
        <dbReference type="SAM" id="Phobius"/>
    </source>
</evidence>
<dbReference type="VEuPathDB" id="ToxoDB:CSUI_008448"/>
<feature type="transmembrane region" description="Helical" evidence="1">
    <location>
        <begin position="61"/>
        <end position="86"/>
    </location>
</feature>
<accession>A0A2C6KM73</accession>
<keyword evidence="1" id="KW-0472">Membrane</keyword>
<dbReference type="AlphaFoldDB" id="A0A2C6KM73"/>
<proteinExistence type="predicted"/>
<keyword evidence="3" id="KW-1185">Reference proteome</keyword>
<organism evidence="2 3">
    <name type="scientific">Cystoisospora suis</name>
    <dbReference type="NCBI Taxonomy" id="483139"/>
    <lineage>
        <taxon>Eukaryota</taxon>
        <taxon>Sar</taxon>
        <taxon>Alveolata</taxon>
        <taxon>Apicomplexa</taxon>
        <taxon>Conoidasida</taxon>
        <taxon>Coccidia</taxon>
        <taxon>Eucoccidiorida</taxon>
        <taxon>Eimeriorina</taxon>
        <taxon>Sarcocystidae</taxon>
        <taxon>Cystoisospora</taxon>
    </lineage>
</organism>
<reference evidence="2 3" key="1">
    <citation type="journal article" date="2017" name="Int. J. Parasitol.">
        <title>The genome of the protozoan parasite Cystoisospora suis and a reverse vaccinology approach to identify vaccine candidates.</title>
        <authorList>
            <person name="Palmieri N."/>
            <person name="Shrestha A."/>
            <person name="Ruttkowski B."/>
            <person name="Beck T."/>
            <person name="Vogl C."/>
            <person name="Tomley F."/>
            <person name="Blake D.P."/>
            <person name="Joachim A."/>
        </authorList>
    </citation>
    <scope>NUCLEOTIDE SEQUENCE [LARGE SCALE GENOMIC DNA]</scope>
    <source>
        <strain evidence="2 3">Wien I</strain>
    </source>
</reference>
<dbReference type="GeneID" id="94431792"/>
<keyword evidence="1" id="KW-1133">Transmembrane helix</keyword>
<gene>
    <name evidence="2" type="ORF">CSUI_008448</name>
</gene>
<sequence length="89" mass="10489">KEGERERKRERESCSFFPSFFLSFFFLSLLSLSFLLVIDLKDFGLCVFSFFSLSSSFEFCLVTSLIFLSFFLSFILSHFSFCFVSLMKM</sequence>
<evidence type="ECO:0000313" key="2">
    <source>
        <dbReference type="EMBL" id="PHJ17728.1"/>
    </source>
</evidence>
<evidence type="ECO:0000313" key="3">
    <source>
        <dbReference type="Proteomes" id="UP000221165"/>
    </source>
</evidence>
<evidence type="ECO:0008006" key="4">
    <source>
        <dbReference type="Google" id="ProtNLM"/>
    </source>
</evidence>
<dbReference type="RefSeq" id="XP_067919443.1">
    <property type="nucleotide sequence ID" value="XM_068068581.1"/>
</dbReference>
<feature type="non-terminal residue" evidence="2">
    <location>
        <position position="1"/>
    </location>
</feature>
<feature type="transmembrane region" description="Helical" evidence="1">
    <location>
        <begin position="20"/>
        <end position="41"/>
    </location>
</feature>
<comment type="caution">
    <text evidence="2">The sequence shown here is derived from an EMBL/GenBank/DDBJ whole genome shotgun (WGS) entry which is preliminary data.</text>
</comment>
<keyword evidence="1" id="KW-0812">Transmembrane</keyword>